<dbReference type="GO" id="GO:0140662">
    <property type="term" value="F:ATP-dependent protein folding chaperone"/>
    <property type="evidence" value="ECO:0007669"/>
    <property type="project" value="InterPro"/>
</dbReference>
<dbReference type="InterPro" id="IPR013126">
    <property type="entry name" value="Hsp_70_fam"/>
</dbReference>
<accession>A0A975AE56</accession>
<dbReference type="FunFam" id="3.90.640.10:FF:000003">
    <property type="entry name" value="Molecular chaperone DnaK"/>
    <property type="match status" value="1"/>
</dbReference>
<dbReference type="HAMAP" id="MF_00332">
    <property type="entry name" value="DnaK"/>
    <property type="match status" value="1"/>
</dbReference>
<dbReference type="SUPFAM" id="SSF100920">
    <property type="entry name" value="Heat shock protein 70kD (HSP70), peptide-binding domain"/>
    <property type="match status" value="1"/>
</dbReference>
<keyword evidence="5 8" id="KW-0067">ATP-binding</keyword>
<evidence type="ECO:0000256" key="7">
    <source>
        <dbReference type="ARBA" id="ARBA00023186"/>
    </source>
</evidence>
<dbReference type="EMBL" id="CP071412">
    <property type="protein sequence ID" value="QSW37941.1"/>
    <property type="molecule type" value="Genomic_DNA"/>
</dbReference>
<dbReference type="Pfam" id="PF00012">
    <property type="entry name" value="HSP70"/>
    <property type="match status" value="1"/>
</dbReference>
<keyword evidence="6 8" id="KW-0346">Stress response</keyword>
<evidence type="ECO:0000313" key="10">
    <source>
        <dbReference type="EMBL" id="QSW37941.1"/>
    </source>
</evidence>
<protein>
    <recommendedName>
        <fullName evidence="2 8">Chaperone protein DnaK</fullName>
    </recommendedName>
    <alternativeName>
        <fullName evidence="8">HSP70</fullName>
    </alternativeName>
    <alternativeName>
        <fullName evidence="8">Heat shock 70 kDa protein</fullName>
    </alternativeName>
    <alternativeName>
        <fullName evidence="8">Heat shock protein 70</fullName>
    </alternativeName>
</protein>
<dbReference type="Gene3D" id="3.90.640.10">
    <property type="entry name" value="Actin, Chain A, domain 4"/>
    <property type="match status" value="1"/>
</dbReference>
<dbReference type="PROSITE" id="PS01036">
    <property type="entry name" value="HSP70_3"/>
    <property type="match status" value="1"/>
</dbReference>
<dbReference type="InterPro" id="IPR029047">
    <property type="entry name" value="HSP70_peptide-bd_sf"/>
</dbReference>
<comment type="similarity">
    <text evidence="1 8 9">Belongs to the heat shock protein 70 family.</text>
</comment>
<dbReference type="NCBIfam" id="TIGR02350">
    <property type="entry name" value="prok_dnaK"/>
    <property type="match status" value="1"/>
</dbReference>
<gene>
    <name evidence="8 10" type="primary">dnaK</name>
    <name evidence="10" type="ORF">JSR06_00575</name>
</gene>
<keyword evidence="3 8" id="KW-0597">Phosphoprotein</keyword>
<sequence>MKKIIGIDLGTTNSCVAYMEGNQPKVIENSEGYRTTPSVVAFTEKGEVIVGNAAKRQSVLKNSVVISNSKRIIGKKFTEVEDRESMPFKVINSKNGDAWINSGKKEVSPQEIASHILRKMKTTAEDYFGEEVKDAVVTVPAYFNDTQRQATKDAGKIAGLNVKRIINEPTAAALAFGLDKSYSKDIKIAVYDLGGGTFDVSIIEIANIDGEKQFEVLSTNGDTFLGGEDFDNRIVKYILDEFEKKEGISLKEDKVTVQRIKEASEKAKIELSNLTETEVNIPFIISENNEPKHLYVKLNRAMLNKIIKGLVERTIEPCKMALRDAKLTEKDIDEVILVGGMTRMPYVQEEVEKFFKRKPRKDINPDEAIAIGAAIQGQILVGQRKDILLLDVIPLSLGIETLGGVMVKMIKKNTTIPTSYSQVFSTAEDNQTAVTIKVFQGEREMVRDNKLLGEFNLEGIKPAPKGVPQIEVKFDIDSNGILAVSAKDKSTGIQNKVTIKANSGLSDKEIEKMVKDAEKYKEKDLEARKLIEARNELDGIKNDIESFIKKESNRISEINKSKLEDTIIKISKSEKETDIVSLKKLIEDSIKTLTEVRNSIKA</sequence>
<dbReference type="InterPro" id="IPR018181">
    <property type="entry name" value="Heat_shock_70_CS"/>
</dbReference>
<dbReference type="Gene3D" id="2.60.34.10">
    <property type="entry name" value="Substrate Binding Domain Of DNAk, Chain A, domain 1"/>
    <property type="match status" value="1"/>
</dbReference>
<dbReference type="PROSITE" id="PS00329">
    <property type="entry name" value="HSP70_2"/>
    <property type="match status" value="1"/>
</dbReference>
<comment type="function">
    <text evidence="8">Acts as a chaperone.</text>
</comment>
<dbReference type="PRINTS" id="PR00301">
    <property type="entry name" value="HEATSHOCK70"/>
</dbReference>
<dbReference type="GO" id="GO:0005524">
    <property type="term" value="F:ATP binding"/>
    <property type="evidence" value="ECO:0007669"/>
    <property type="project" value="UniProtKB-UniRule"/>
</dbReference>
<evidence type="ECO:0000313" key="11">
    <source>
        <dbReference type="Proteomes" id="UP000663347"/>
    </source>
</evidence>
<organism evidence="10 11">
    <name type="scientific">Candidatus Vidania fulgoroideorum</name>
    <dbReference type="NCBI Taxonomy" id="881286"/>
    <lineage>
        <taxon>Bacteria</taxon>
        <taxon>Pseudomonadati</taxon>
        <taxon>Pseudomonadota</taxon>
        <taxon>Betaproteobacteria</taxon>
        <taxon>Candidatus Vidania</taxon>
    </lineage>
</organism>
<dbReference type="Gene3D" id="3.30.420.40">
    <property type="match status" value="2"/>
</dbReference>
<feature type="modified residue" description="Phosphothreonine; by autocatalysis" evidence="8">
    <location>
        <position position="197"/>
    </location>
</feature>
<dbReference type="CDD" id="cd10234">
    <property type="entry name" value="ASKHA_NBD_HSP70_DnaK-like"/>
    <property type="match status" value="1"/>
</dbReference>
<evidence type="ECO:0000256" key="5">
    <source>
        <dbReference type="ARBA" id="ARBA00022840"/>
    </source>
</evidence>
<evidence type="ECO:0000256" key="6">
    <source>
        <dbReference type="ARBA" id="ARBA00023016"/>
    </source>
</evidence>
<reference evidence="10" key="2">
    <citation type="submission" date="2021-03" db="EMBL/GenBank/DDBJ databases">
        <title>Alternative transmission patterns in independently acquired nutritional co-symbionts of Dictyopharidae planthoppers.</title>
        <authorList>
            <person name="Michalik A."/>
            <person name="Lukasik P."/>
        </authorList>
    </citation>
    <scope>NUCLEOTIDE SEQUENCE</scope>
    <source>
        <strain evidence="10">RANSCY</strain>
    </source>
</reference>
<dbReference type="InterPro" id="IPR043129">
    <property type="entry name" value="ATPase_NBD"/>
</dbReference>
<evidence type="ECO:0000256" key="3">
    <source>
        <dbReference type="ARBA" id="ARBA00022553"/>
    </source>
</evidence>
<dbReference type="GO" id="GO:0051082">
    <property type="term" value="F:unfolded protein binding"/>
    <property type="evidence" value="ECO:0007669"/>
    <property type="project" value="InterPro"/>
</dbReference>
<dbReference type="PROSITE" id="PS00297">
    <property type="entry name" value="HSP70_1"/>
    <property type="match status" value="1"/>
</dbReference>
<keyword evidence="4 8" id="KW-0547">Nucleotide-binding</keyword>
<reference evidence="10" key="1">
    <citation type="submission" date="2021-02" db="EMBL/GenBank/DDBJ databases">
        <authorList>
            <person name="Franco D."/>
        </authorList>
    </citation>
    <scope>NUCLEOTIDE SEQUENCE</scope>
    <source>
        <strain evidence="10">RANSCY</strain>
    </source>
</reference>
<proteinExistence type="evidence at transcript level"/>
<evidence type="ECO:0000256" key="8">
    <source>
        <dbReference type="HAMAP-Rule" id="MF_00332"/>
    </source>
</evidence>
<dbReference type="SUPFAM" id="SSF53067">
    <property type="entry name" value="Actin-like ATPase domain"/>
    <property type="match status" value="2"/>
</dbReference>
<dbReference type="NCBIfam" id="NF001413">
    <property type="entry name" value="PRK00290.1"/>
    <property type="match status" value="1"/>
</dbReference>
<dbReference type="FunFam" id="2.60.34.10:FF:000014">
    <property type="entry name" value="Chaperone protein DnaK HSP70"/>
    <property type="match status" value="1"/>
</dbReference>
<evidence type="ECO:0000256" key="2">
    <source>
        <dbReference type="ARBA" id="ARBA00014415"/>
    </source>
</evidence>
<comment type="induction">
    <text evidence="8">By stress conditions e.g. heat shock.</text>
</comment>
<evidence type="ECO:0000256" key="1">
    <source>
        <dbReference type="ARBA" id="ARBA00007381"/>
    </source>
</evidence>
<dbReference type="Proteomes" id="UP000663347">
    <property type="component" value="Chromosome"/>
</dbReference>
<evidence type="ECO:0000256" key="9">
    <source>
        <dbReference type="RuleBase" id="RU003322"/>
    </source>
</evidence>
<name>A0A975AE56_9PROT</name>
<dbReference type="InterPro" id="IPR012725">
    <property type="entry name" value="Chaperone_DnaK"/>
</dbReference>
<keyword evidence="7 8" id="KW-0143">Chaperone</keyword>
<dbReference type="FunFam" id="3.30.420.40:FF:000004">
    <property type="entry name" value="Molecular chaperone DnaK"/>
    <property type="match status" value="1"/>
</dbReference>
<evidence type="ECO:0000256" key="4">
    <source>
        <dbReference type="ARBA" id="ARBA00022741"/>
    </source>
</evidence>
<dbReference type="AlphaFoldDB" id="A0A975AE56"/>
<dbReference type="PANTHER" id="PTHR19375">
    <property type="entry name" value="HEAT SHOCK PROTEIN 70KDA"/>
    <property type="match status" value="1"/>
</dbReference>